<dbReference type="AlphaFoldDB" id="A0A6S7BZ61"/>
<dbReference type="EMBL" id="CADIKK010000071">
    <property type="protein sequence ID" value="CAB3809358.1"/>
    <property type="molecule type" value="Genomic_DNA"/>
</dbReference>
<evidence type="ECO:0000313" key="3">
    <source>
        <dbReference type="Proteomes" id="UP000494365"/>
    </source>
</evidence>
<dbReference type="Gene3D" id="3.40.50.10420">
    <property type="entry name" value="NagB/RpiA/CoA transferase-like"/>
    <property type="match status" value="1"/>
</dbReference>
<keyword evidence="3" id="KW-1185">Reference proteome</keyword>
<dbReference type="SUPFAM" id="SSF100950">
    <property type="entry name" value="NagB/RpiA/CoA transferase-like"/>
    <property type="match status" value="1"/>
</dbReference>
<dbReference type="InterPro" id="IPR037171">
    <property type="entry name" value="NagB/RpiA_transferase-like"/>
</dbReference>
<dbReference type="InterPro" id="IPR024185">
    <property type="entry name" value="FTHF_cligase-like_sf"/>
</dbReference>
<sequence>MSSRNEILEKLRRAQPQPVELPSVPMFDEHLPPPYEQFQKSLEQMGGIWAGAPADGDLDSMIRARFPDLKVLCSAVPEVAGTRRIETVRDPHELNDVDVGVVRVGFAVAETGSIWLSETQYQVNALGYLSQHLVALLDPRDIIGNLHHAYHRNEFFEANYAVFMSGPSATADIQGVLIRGAQGIRSLTIVPMPRYAQMAGTI</sequence>
<gene>
    <name evidence="2" type="ORF">LMG28614_07016</name>
</gene>
<reference evidence="2 3" key="1">
    <citation type="submission" date="2020-04" db="EMBL/GenBank/DDBJ databases">
        <authorList>
            <person name="De Canck E."/>
        </authorList>
    </citation>
    <scope>NUCLEOTIDE SEQUENCE [LARGE SCALE GENOMIC DNA]</scope>
    <source>
        <strain evidence="2 3">LMG 28614</strain>
    </source>
</reference>
<dbReference type="PANTHER" id="PTHR43682">
    <property type="entry name" value="LACTATE UTILIZATION PROTEIN C"/>
    <property type="match status" value="1"/>
</dbReference>
<dbReference type="PANTHER" id="PTHR43682:SF1">
    <property type="entry name" value="LACTATE UTILIZATION PROTEIN C"/>
    <property type="match status" value="1"/>
</dbReference>
<organism evidence="2 3">
    <name type="scientific">Paraburkholderia ultramafica</name>
    <dbReference type="NCBI Taxonomy" id="1544867"/>
    <lineage>
        <taxon>Bacteria</taxon>
        <taxon>Pseudomonadati</taxon>
        <taxon>Pseudomonadota</taxon>
        <taxon>Betaproteobacteria</taxon>
        <taxon>Burkholderiales</taxon>
        <taxon>Burkholderiaceae</taxon>
        <taxon>Paraburkholderia</taxon>
    </lineage>
</organism>
<protein>
    <recommendedName>
        <fullName evidence="1">LUD domain-containing protein</fullName>
    </recommendedName>
</protein>
<accession>A0A6S7BZ61</accession>
<proteinExistence type="predicted"/>
<dbReference type="RefSeq" id="WP_175153848.1">
    <property type="nucleotide sequence ID" value="NZ_CADIKK010000071.1"/>
</dbReference>
<evidence type="ECO:0000259" key="1">
    <source>
        <dbReference type="Pfam" id="PF02589"/>
    </source>
</evidence>
<evidence type="ECO:0000313" key="2">
    <source>
        <dbReference type="EMBL" id="CAB3809358.1"/>
    </source>
</evidence>
<dbReference type="Pfam" id="PF02589">
    <property type="entry name" value="LUD_dom"/>
    <property type="match status" value="1"/>
</dbReference>
<dbReference type="Proteomes" id="UP000494365">
    <property type="component" value="Unassembled WGS sequence"/>
</dbReference>
<name>A0A6S7BZ61_9BURK</name>
<feature type="domain" description="LUD" evidence="1">
    <location>
        <begin position="92"/>
        <end position="190"/>
    </location>
</feature>
<dbReference type="InterPro" id="IPR003741">
    <property type="entry name" value="LUD_dom"/>
</dbReference>